<dbReference type="Proteomes" id="UP000076962">
    <property type="component" value="Unassembled WGS sequence"/>
</dbReference>
<evidence type="ECO:0008006" key="3">
    <source>
        <dbReference type="Google" id="ProtNLM"/>
    </source>
</evidence>
<comment type="caution">
    <text evidence="1">The sequence shown here is derived from an EMBL/GenBank/DDBJ whole genome shotgun (WGS) entry which is preliminary data.</text>
</comment>
<keyword evidence="2" id="KW-1185">Reference proteome</keyword>
<dbReference type="Pfam" id="PF11103">
    <property type="entry name" value="DUF2887"/>
    <property type="match status" value="1"/>
</dbReference>
<dbReference type="AlphaFoldDB" id="A0A0A6RJQ8"/>
<proteinExistence type="predicted"/>
<evidence type="ECO:0000313" key="2">
    <source>
        <dbReference type="Proteomes" id="UP000076962"/>
    </source>
</evidence>
<evidence type="ECO:0000313" key="1">
    <source>
        <dbReference type="EMBL" id="OAD22844.1"/>
    </source>
</evidence>
<protein>
    <recommendedName>
        <fullName evidence="3">Transposase (putative) YhgA-like domain-containing protein</fullName>
    </recommendedName>
</protein>
<dbReference type="EMBL" id="LUTY01000707">
    <property type="protein sequence ID" value="OAD22844.1"/>
    <property type="molecule type" value="Genomic_DNA"/>
</dbReference>
<sequence>MLKKAPKKKKPTKKNKNTRLGTDEAFWQLMKVSGSSVLKLFGVPSTQAEKYHFHAVALKDKLLKPDVEGFPVLECEDGRFFLEFQGYNDPFIRHRLLAEVFLACATEQYQGWVMAGIVYTDKKYKSIALPLNTFKGVKDCRVGGCFQELVLTDYTVQKLLDIDPKLIVLAPFTLATTTKKESVLSKGREWGDEVTQVFPPNQQQSALNVLGLFVLNRFRKISYEEVIAMLNFDLMDTLAGKQVYEMGEINDAREMVVEVLDERFGVVPFDLIEQVRAVNHRDVLKRLHRQAIQCQDMESFKENLSKTLH</sequence>
<gene>
    <name evidence="1" type="ORF">THIOM_001337</name>
</gene>
<name>A0A0A6RJQ8_9GAMM</name>
<accession>A0A0A6RJQ8</accession>
<dbReference type="InterPro" id="IPR022573">
    <property type="entry name" value="DUF2887"/>
</dbReference>
<reference evidence="1 2" key="1">
    <citation type="submission" date="2016-05" db="EMBL/GenBank/DDBJ databases">
        <title>Single-cell genome of chain-forming Candidatus Thiomargarita nelsonii and comparison to other large sulfur-oxidizing bacteria.</title>
        <authorList>
            <person name="Winkel M."/>
            <person name="Salman V."/>
            <person name="Woyke T."/>
            <person name="Schulz-Vogt H."/>
            <person name="Richter M."/>
            <person name="Flood B."/>
            <person name="Bailey J."/>
            <person name="Amann R."/>
            <person name="Mussmann M."/>
        </authorList>
    </citation>
    <scope>NUCLEOTIDE SEQUENCE [LARGE SCALE GENOMIC DNA]</scope>
    <source>
        <strain evidence="1 2">THI036</strain>
    </source>
</reference>
<organism evidence="1 2">
    <name type="scientific">Candidatus Thiomargarita nelsonii</name>
    <dbReference type="NCBI Taxonomy" id="1003181"/>
    <lineage>
        <taxon>Bacteria</taxon>
        <taxon>Pseudomonadati</taxon>
        <taxon>Pseudomonadota</taxon>
        <taxon>Gammaproteobacteria</taxon>
        <taxon>Thiotrichales</taxon>
        <taxon>Thiotrichaceae</taxon>
        <taxon>Thiomargarita</taxon>
    </lineage>
</organism>